<dbReference type="InterPro" id="IPR016130">
    <property type="entry name" value="Tyr_Pase_AS"/>
</dbReference>
<evidence type="ECO:0000256" key="1">
    <source>
        <dbReference type="SAM" id="MobiDB-lite"/>
    </source>
</evidence>
<dbReference type="SUPFAM" id="SSF53474">
    <property type="entry name" value="alpha/beta-Hydrolases"/>
    <property type="match status" value="1"/>
</dbReference>
<keyword evidence="4" id="KW-1185">Reference proteome</keyword>
<sequence length="662" mass="73077">MAMATSAAIAILLGAGTIYLSWDYLFAKSDSQDETSSLDDNDHPLLKDHSENRSYETEYARYPSIRIFYYPHAHAEKLQAIADLPLLVFIHGLGGSLPQFAPLLGSLANVGPCFGIELPGHGLSAFSPKDYNAYKFQAFVALWRKAIEDICREKGHQKVVFVAHSLGCSIAATLATDAHFSVPVEGIVGLCPKAFPPEPPQVTMARRFLSLPDTVLNIVRFLDRRGGVNSKSVERMAGKGAKIDLRRLQLAFNSSFKTAVWKRATLGCLPTTYDESGHPVGGLPGKQVWSKIKVPLFLIAGEADTVTKPVEVQHIVSYLSKPELSEARTNDASTTTSKAIPVADDPTTNKKDSSAVDDETDTSPPHPQPTSDAADQEPRAAAASDQKFGTIPSTSEMSSHNSRIVKTAILPAPAAHALMYDHSTYRTVAGLIEDFLSRYVSSQLSLGWQLQQLTTLGKWDVKNLEKWRRVLPVSGPIGAGPGRPHGLFRALKTLREQDPVHTPAVFLREWRDRIFAVIDISHDSPVYDTKALERGGIEYHKFPTVSKVPPTPLEVKDFIALVDRLRGDRDRPSGGQEHGHEHGHGHGHEQGDKRAIGVHCHYGYNRTGFFIACYLIEREGYRPQDALDEFARAKPPGIRHDHFIDTLFMRYHVGLRRASTIK</sequence>
<dbReference type="PROSITE" id="PS50056">
    <property type="entry name" value="TYR_PHOSPHATASE_2"/>
    <property type="match status" value="1"/>
</dbReference>
<dbReference type="Proteomes" id="UP001345827">
    <property type="component" value="Unassembled WGS sequence"/>
</dbReference>
<feature type="region of interest" description="Disordered" evidence="1">
    <location>
        <begin position="568"/>
        <end position="592"/>
    </location>
</feature>
<dbReference type="SUPFAM" id="SSF52799">
    <property type="entry name" value="(Phosphotyrosine protein) phosphatases II"/>
    <property type="match status" value="1"/>
</dbReference>
<feature type="domain" description="Tyrosine specific protein phosphatases" evidence="2">
    <location>
        <begin position="556"/>
        <end position="635"/>
    </location>
</feature>
<dbReference type="GO" id="GO:0006370">
    <property type="term" value="P:7-methylguanosine mRNA capping"/>
    <property type="evidence" value="ECO:0007669"/>
    <property type="project" value="TreeGrafter"/>
</dbReference>
<dbReference type="InterPro" id="IPR029021">
    <property type="entry name" value="Prot-tyrosine_phosphatase-like"/>
</dbReference>
<dbReference type="PANTHER" id="PTHR10367">
    <property type="entry name" value="MRNA-CAPPING ENZYME"/>
    <property type="match status" value="1"/>
</dbReference>
<proteinExistence type="predicted"/>
<dbReference type="InterPro" id="IPR029058">
    <property type="entry name" value="AB_hydrolase_fold"/>
</dbReference>
<name>A0AAV9PVW6_9PEZI</name>
<comment type="caution">
    <text evidence="3">The sequence shown here is derived from an EMBL/GenBank/DDBJ whole genome shotgun (WGS) entry which is preliminary data.</text>
</comment>
<feature type="region of interest" description="Disordered" evidence="1">
    <location>
        <begin position="324"/>
        <end position="401"/>
    </location>
</feature>
<evidence type="ECO:0000259" key="2">
    <source>
        <dbReference type="PROSITE" id="PS50056"/>
    </source>
</evidence>
<gene>
    <name evidence="3" type="ORF">LTR25_009122</name>
</gene>
<dbReference type="InterPro" id="IPR000387">
    <property type="entry name" value="Tyr_Pase_dom"/>
</dbReference>
<dbReference type="PANTHER" id="PTHR10367:SF25">
    <property type="entry name" value="DUAL SPECIFICITY PHOSPHATASE CATALYTIC DOMAIN PROTEIN (AFU_ORTHOLOGUE AFUA_1G03540)"/>
    <property type="match status" value="1"/>
</dbReference>
<dbReference type="PROSITE" id="PS00383">
    <property type="entry name" value="TYR_PHOSPHATASE_1"/>
    <property type="match status" value="1"/>
</dbReference>
<dbReference type="FunFam" id="3.90.190.10:FF:000090">
    <property type="entry name" value="Dual specificity phosphatase catalytic domain protein"/>
    <property type="match status" value="1"/>
</dbReference>
<dbReference type="InterPro" id="IPR000073">
    <property type="entry name" value="AB_hydrolase_1"/>
</dbReference>
<dbReference type="InterPro" id="IPR051029">
    <property type="entry name" value="mRNA_Capping_Enz/RNA_Phosphat"/>
</dbReference>
<feature type="compositionally biased region" description="Polar residues" evidence="1">
    <location>
        <begin position="391"/>
        <end position="401"/>
    </location>
</feature>
<protein>
    <recommendedName>
        <fullName evidence="2">Tyrosine specific protein phosphatases domain-containing protein</fullName>
    </recommendedName>
</protein>
<dbReference type="Gene3D" id="3.40.50.1820">
    <property type="entry name" value="alpha/beta hydrolase"/>
    <property type="match status" value="1"/>
</dbReference>
<dbReference type="Gene3D" id="3.90.190.10">
    <property type="entry name" value="Protein tyrosine phosphatase superfamily"/>
    <property type="match status" value="1"/>
</dbReference>
<dbReference type="GO" id="GO:0004484">
    <property type="term" value="F:mRNA guanylyltransferase activity"/>
    <property type="evidence" value="ECO:0007669"/>
    <property type="project" value="TreeGrafter"/>
</dbReference>
<accession>A0AAV9PVW6</accession>
<dbReference type="EMBL" id="JAXLQG010000019">
    <property type="protein sequence ID" value="KAK5530544.1"/>
    <property type="molecule type" value="Genomic_DNA"/>
</dbReference>
<organism evidence="3 4">
    <name type="scientific">Vermiconidia calcicola</name>
    <dbReference type="NCBI Taxonomy" id="1690605"/>
    <lineage>
        <taxon>Eukaryota</taxon>
        <taxon>Fungi</taxon>
        <taxon>Dikarya</taxon>
        <taxon>Ascomycota</taxon>
        <taxon>Pezizomycotina</taxon>
        <taxon>Dothideomycetes</taxon>
        <taxon>Dothideomycetidae</taxon>
        <taxon>Mycosphaerellales</taxon>
        <taxon>Extremaceae</taxon>
        <taxon>Vermiconidia</taxon>
    </lineage>
</organism>
<evidence type="ECO:0000313" key="4">
    <source>
        <dbReference type="Proteomes" id="UP001345827"/>
    </source>
</evidence>
<evidence type="ECO:0000313" key="3">
    <source>
        <dbReference type="EMBL" id="KAK5530544.1"/>
    </source>
</evidence>
<dbReference type="AlphaFoldDB" id="A0AAV9PVW6"/>
<dbReference type="Pfam" id="PF00561">
    <property type="entry name" value="Abhydrolase_1"/>
    <property type="match status" value="1"/>
</dbReference>
<reference evidence="3 4" key="1">
    <citation type="submission" date="2023-06" db="EMBL/GenBank/DDBJ databases">
        <title>Black Yeasts Isolated from many extreme environments.</title>
        <authorList>
            <person name="Coleine C."/>
            <person name="Stajich J.E."/>
            <person name="Selbmann L."/>
        </authorList>
    </citation>
    <scope>NUCLEOTIDE SEQUENCE [LARGE SCALE GENOMIC DNA]</scope>
    <source>
        <strain evidence="3 4">CCFEE 5887</strain>
    </source>
</reference>